<dbReference type="EMBL" id="BLLB01000002">
    <property type="protein sequence ID" value="GFH00602.1"/>
    <property type="molecule type" value="Genomic_DNA"/>
</dbReference>
<sequence length="89" mass="9497">MYRRGSGLDTTLVLVTPSGRVWEHWGYGGRKGYVQISGETLANGGLTLTGGVNVGADGKPYIVTGVYDDRRAVPLHESLAAAAHRLINE</sequence>
<accession>A0A7I9ZHU4</accession>
<evidence type="ECO:0000313" key="2">
    <source>
        <dbReference type="Proteomes" id="UP000465304"/>
    </source>
</evidence>
<protein>
    <submittedName>
        <fullName evidence="1">Uncharacterized protein</fullName>
    </submittedName>
</protein>
<reference evidence="1 2" key="1">
    <citation type="journal article" date="2019" name="Emerg. Microbes Infect.">
        <title>Comprehensive subspecies identification of 175 nontuberculous mycobacteria species based on 7547 genomic profiles.</title>
        <authorList>
            <person name="Matsumoto Y."/>
            <person name="Kinjo T."/>
            <person name="Motooka D."/>
            <person name="Nabeya D."/>
            <person name="Jung N."/>
            <person name="Uechi K."/>
            <person name="Horii T."/>
            <person name="Iida T."/>
            <person name="Fujita J."/>
            <person name="Nakamura S."/>
        </authorList>
    </citation>
    <scope>NUCLEOTIDE SEQUENCE [LARGE SCALE GENOMIC DNA]</scope>
    <source>
        <strain evidence="1 2">JCM 30996</strain>
    </source>
</reference>
<comment type="caution">
    <text evidence="1">The sequence shown here is derived from an EMBL/GenBank/DDBJ whole genome shotgun (WGS) entry which is preliminary data.</text>
</comment>
<keyword evidence="2" id="KW-1185">Reference proteome</keyword>
<name>A0A7I9ZHU4_9MYCO</name>
<gene>
    <name evidence="1" type="ORF">MHIP_10850</name>
</gene>
<dbReference type="AlphaFoldDB" id="A0A7I9ZHU4"/>
<organism evidence="1 2">
    <name type="scientific">Mycolicibacterium hippocampi</name>
    <dbReference type="NCBI Taxonomy" id="659824"/>
    <lineage>
        <taxon>Bacteria</taxon>
        <taxon>Bacillati</taxon>
        <taxon>Actinomycetota</taxon>
        <taxon>Actinomycetes</taxon>
        <taxon>Mycobacteriales</taxon>
        <taxon>Mycobacteriaceae</taxon>
        <taxon>Mycolicibacterium</taxon>
    </lineage>
</organism>
<evidence type="ECO:0000313" key="1">
    <source>
        <dbReference type="EMBL" id="GFH00602.1"/>
    </source>
</evidence>
<dbReference type="Proteomes" id="UP000465304">
    <property type="component" value="Unassembled WGS sequence"/>
</dbReference>
<proteinExistence type="predicted"/>